<gene>
    <name evidence="6" type="ORF">H9763_00195</name>
</gene>
<accession>A0A9D2SCS8</accession>
<reference evidence="6" key="2">
    <citation type="submission" date="2021-04" db="EMBL/GenBank/DDBJ databases">
        <authorList>
            <person name="Gilroy R."/>
        </authorList>
    </citation>
    <scope>NUCLEOTIDE SEQUENCE</scope>
    <source>
        <strain evidence="6">USAMLcec3-2134</strain>
    </source>
</reference>
<evidence type="ECO:0000313" key="6">
    <source>
        <dbReference type="EMBL" id="HJB89872.1"/>
    </source>
</evidence>
<evidence type="ECO:0000256" key="4">
    <source>
        <dbReference type="ARBA" id="ARBA00023295"/>
    </source>
</evidence>
<evidence type="ECO:0000313" key="7">
    <source>
        <dbReference type="Proteomes" id="UP000886883"/>
    </source>
</evidence>
<dbReference type="InterPro" id="IPR037094">
    <property type="entry name" value="Glyco_hydro_38_cen_sf"/>
</dbReference>
<dbReference type="InterPro" id="IPR011013">
    <property type="entry name" value="Gal_mutarotase_sf_dom"/>
</dbReference>
<dbReference type="InterPro" id="IPR015341">
    <property type="entry name" value="Glyco_hydro_38_cen"/>
</dbReference>
<dbReference type="Pfam" id="PF01074">
    <property type="entry name" value="Glyco_hydro_38N"/>
    <property type="match status" value="1"/>
</dbReference>
<comment type="caution">
    <text evidence="6">The sequence shown here is derived from an EMBL/GenBank/DDBJ whole genome shotgun (WGS) entry which is preliminary data.</text>
</comment>
<evidence type="ECO:0000256" key="3">
    <source>
        <dbReference type="ARBA" id="ARBA00022801"/>
    </source>
</evidence>
<dbReference type="Proteomes" id="UP000886883">
    <property type="component" value="Unassembled WGS sequence"/>
</dbReference>
<dbReference type="InterPro" id="IPR000602">
    <property type="entry name" value="Glyco_hydro_38_N"/>
</dbReference>
<evidence type="ECO:0000256" key="2">
    <source>
        <dbReference type="ARBA" id="ARBA00022723"/>
    </source>
</evidence>
<dbReference type="PANTHER" id="PTHR46017:SF1">
    <property type="entry name" value="ALPHA-MANNOSIDASE 2C1"/>
    <property type="match status" value="1"/>
</dbReference>
<dbReference type="SUPFAM" id="SSF74650">
    <property type="entry name" value="Galactose mutarotase-like"/>
    <property type="match status" value="1"/>
</dbReference>
<dbReference type="CDD" id="cd10789">
    <property type="entry name" value="GH38N_AMII_ER_cytosolic"/>
    <property type="match status" value="1"/>
</dbReference>
<dbReference type="Pfam" id="PF09261">
    <property type="entry name" value="Alpha-mann_mid"/>
    <property type="match status" value="1"/>
</dbReference>
<dbReference type="SUPFAM" id="SSF88713">
    <property type="entry name" value="Glycoside hydrolase/deacetylase"/>
    <property type="match status" value="1"/>
</dbReference>
<dbReference type="Pfam" id="PF07748">
    <property type="entry name" value="Glyco_hydro_38C"/>
    <property type="match status" value="1"/>
</dbReference>
<sequence>MDGKKYDMIGYTHIDPVWLWNRAEGMQEVKSSFASALDRMEEFGDFKFSQTSIAFLAWLKENCPWLFEKIRDRVKEGRWEIQGGMWVEPDCDLPSGEALIRHHLYGKSFVKREFGKEVTVSFNPDSFGHGANLPAILNGCGIHSYIASRPDKKTVPLPAMFVWKSPDGSRVAAERTGGEYMAWTRPALEFNLKESEEGLDEIGYDRMAVFYGVGNHGGGPTIENIRTIYEMRGEYPAGTLDFSTMEEFFKKVEPDKLPEVTGELGRIYYGCYSSDREIKQKNRRAEWTLHKAEAMSAMASRMGVKSWETPVQKLEYAWKETLFNQFHDVLAGTSIEPARAQACREFDAAISMAERVIFDGVQAVANGLDTRGDGFPLVLINPSGQPFEGVFAADVYVPRAQKKPLRMRDPKGAEIFCCETQYRNFSPDSRKGILFFAKIPAWGYSVYRVIGEGPNEMEQPPCIAATERMLDNGVVRVELDEVTGCPSSLIKNGKELLEGPCSVRVFYDDRGAWGEDVWEEKSLGRFEAAKIRVMEANPLRAIVRALMTFERSELRIDYILERGSDVLKMDVRLHNMEKHRQICLCVPVKAQNPDVRTETAFLSEHKISCADPNREHYQHRFADVSDSDGSGVALLNDGVYACQQTGSEYRLILSRSSVHARGGKGPLSEDLEHPFMDQGVWDYRIRMIGHDGAISNGRLFAEADLLHMPPEYLGDSNHPGERWQRAGALLETETKNAQVSCVKQGLEHPDELVIRAFETEGNGGSVKICCGDESWQSELGPYQIKTVKLTADGFVECDLLERPTGEKEREDGSGKTSL</sequence>
<evidence type="ECO:0000256" key="1">
    <source>
        <dbReference type="ARBA" id="ARBA00009792"/>
    </source>
</evidence>
<keyword evidence="4" id="KW-0326">Glycosidase</keyword>
<dbReference type="SMART" id="SM00872">
    <property type="entry name" value="Alpha-mann_mid"/>
    <property type="match status" value="1"/>
</dbReference>
<keyword evidence="3" id="KW-0378">Hydrolase</keyword>
<dbReference type="InterPro" id="IPR011682">
    <property type="entry name" value="Glyco_hydro_38_C"/>
</dbReference>
<dbReference type="Gene3D" id="1.20.1270.50">
    <property type="entry name" value="Glycoside hydrolase family 38, central domain"/>
    <property type="match status" value="1"/>
</dbReference>
<dbReference type="InterPro" id="IPR011330">
    <property type="entry name" value="Glyco_hydro/deAcase_b/a-brl"/>
</dbReference>
<reference evidence="6" key="1">
    <citation type="journal article" date="2021" name="PeerJ">
        <title>Extensive microbial diversity within the chicken gut microbiome revealed by metagenomics and culture.</title>
        <authorList>
            <person name="Gilroy R."/>
            <person name="Ravi A."/>
            <person name="Getino M."/>
            <person name="Pursley I."/>
            <person name="Horton D.L."/>
            <person name="Alikhan N.F."/>
            <person name="Baker D."/>
            <person name="Gharbi K."/>
            <person name="Hall N."/>
            <person name="Watson M."/>
            <person name="Adriaenssens E.M."/>
            <person name="Foster-Nyarko E."/>
            <person name="Jarju S."/>
            <person name="Secka A."/>
            <person name="Antonio M."/>
            <person name="Oren A."/>
            <person name="Chaudhuri R.R."/>
            <person name="La Ragione R."/>
            <person name="Hildebrand F."/>
            <person name="Pallen M.J."/>
        </authorList>
    </citation>
    <scope>NUCLEOTIDE SEQUENCE</scope>
    <source>
        <strain evidence="6">USAMLcec3-2134</strain>
    </source>
</reference>
<dbReference type="GO" id="GO:0009313">
    <property type="term" value="P:oligosaccharide catabolic process"/>
    <property type="evidence" value="ECO:0007669"/>
    <property type="project" value="TreeGrafter"/>
</dbReference>
<dbReference type="InterPro" id="IPR028995">
    <property type="entry name" value="Glyco_hydro_57/38_cen_sf"/>
</dbReference>
<comment type="similarity">
    <text evidence="1">Belongs to the glycosyl hydrolase 38 family.</text>
</comment>
<protein>
    <recommendedName>
        <fullName evidence="5">Glycoside hydrolase family 38 central domain-containing protein</fullName>
    </recommendedName>
</protein>
<evidence type="ECO:0000259" key="5">
    <source>
        <dbReference type="SMART" id="SM00872"/>
    </source>
</evidence>
<dbReference type="EMBL" id="DWXE01000001">
    <property type="protein sequence ID" value="HJB89872.1"/>
    <property type="molecule type" value="Genomic_DNA"/>
</dbReference>
<name>A0A9D2SCS8_9FIRM</name>
<feature type="domain" description="Glycoside hydrolase family 38 central" evidence="5">
    <location>
        <begin position="266"/>
        <end position="346"/>
    </location>
</feature>
<dbReference type="SUPFAM" id="SSF88688">
    <property type="entry name" value="Families 57/38 glycoside transferase middle domain"/>
    <property type="match status" value="1"/>
</dbReference>
<dbReference type="InterPro" id="IPR027291">
    <property type="entry name" value="Glyco_hydro_38_N_sf"/>
</dbReference>
<organism evidence="6 7">
    <name type="scientific">Candidatus Eisenbergiella merdigallinarum</name>
    <dbReference type="NCBI Taxonomy" id="2838552"/>
    <lineage>
        <taxon>Bacteria</taxon>
        <taxon>Bacillati</taxon>
        <taxon>Bacillota</taxon>
        <taxon>Clostridia</taxon>
        <taxon>Lachnospirales</taxon>
        <taxon>Lachnospiraceae</taxon>
        <taxon>Eisenbergiella</taxon>
    </lineage>
</organism>
<dbReference type="GO" id="GO:0006013">
    <property type="term" value="P:mannose metabolic process"/>
    <property type="evidence" value="ECO:0007669"/>
    <property type="project" value="InterPro"/>
</dbReference>
<dbReference type="Gene3D" id="2.70.98.30">
    <property type="entry name" value="Golgi alpha-mannosidase II, domain 4"/>
    <property type="match status" value="1"/>
</dbReference>
<keyword evidence="2" id="KW-0479">Metal-binding</keyword>
<proteinExistence type="inferred from homology"/>
<dbReference type="GO" id="GO:0004559">
    <property type="term" value="F:alpha-mannosidase activity"/>
    <property type="evidence" value="ECO:0007669"/>
    <property type="project" value="InterPro"/>
</dbReference>
<dbReference type="Gene3D" id="3.20.110.10">
    <property type="entry name" value="Glycoside hydrolase 38, N terminal domain"/>
    <property type="match status" value="1"/>
</dbReference>
<dbReference type="PANTHER" id="PTHR46017">
    <property type="entry name" value="ALPHA-MANNOSIDASE 2C1"/>
    <property type="match status" value="1"/>
</dbReference>
<dbReference type="AlphaFoldDB" id="A0A9D2SCS8"/>
<dbReference type="GO" id="GO:0030246">
    <property type="term" value="F:carbohydrate binding"/>
    <property type="evidence" value="ECO:0007669"/>
    <property type="project" value="InterPro"/>
</dbReference>
<dbReference type="GO" id="GO:0046872">
    <property type="term" value="F:metal ion binding"/>
    <property type="evidence" value="ECO:0007669"/>
    <property type="project" value="UniProtKB-KW"/>
</dbReference>